<dbReference type="GO" id="GO:0071770">
    <property type="term" value="P:DIM/DIP cell wall layer assembly"/>
    <property type="evidence" value="ECO:0007669"/>
    <property type="project" value="TreeGrafter"/>
</dbReference>
<dbReference type="SUPFAM" id="SSF51735">
    <property type="entry name" value="NAD(P)-binding Rossmann-fold domains"/>
    <property type="match status" value="2"/>
</dbReference>
<dbReference type="Gene3D" id="3.30.70.3290">
    <property type="match status" value="1"/>
</dbReference>
<dbReference type="CDD" id="cd00833">
    <property type="entry name" value="PKS"/>
    <property type="match status" value="1"/>
</dbReference>
<dbReference type="Pfam" id="PF00698">
    <property type="entry name" value="Acyl_transf_1"/>
    <property type="match status" value="1"/>
</dbReference>
<dbReference type="GO" id="GO:0006633">
    <property type="term" value="P:fatty acid biosynthetic process"/>
    <property type="evidence" value="ECO:0007669"/>
    <property type="project" value="InterPro"/>
</dbReference>
<dbReference type="CDD" id="cd08953">
    <property type="entry name" value="KR_2_SDR_x"/>
    <property type="match status" value="1"/>
</dbReference>
<dbReference type="SMART" id="SM00825">
    <property type="entry name" value="PKS_KS"/>
    <property type="match status" value="1"/>
</dbReference>
<dbReference type="Pfam" id="PF22621">
    <property type="entry name" value="CurL-like_PKS_C"/>
    <property type="match status" value="1"/>
</dbReference>
<evidence type="ECO:0000256" key="19">
    <source>
        <dbReference type="ARBA" id="ARBA00078169"/>
    </source>
</evidence>
<dbReference type="EC" id="2.3.1.292" evidence="16"/>
<dbReference type="InterPro" id="IPR016036">
    <property type="entry name" value="Malonyl_transacylase_ACP-bd"/>
</dbReference>
<comment type="cofactor">
    <cofactor evidence="1">
        <name>NADP(+)</name>
        <dbReference type="ChEBI" id="CHEBI:58349"/>
    </cofactor>
</comment>
<name>K9X846_9NOST</name>
<dbReference type="PANTHER" id="PTHR43775:SF51">
    <property type="entry name" value="INACTIVE PHENOLPHTHIOCEROL SYNTHESIS POLYKETIDE SYNTHASE TYPE I PKS1-RELATED"/>
    <property type="match status" value="1"/>
</dbReference>
<dbReference type="InterPro" id="IPR014030">
    <property type="entry name" value="Ketoacyl_synth_N"/>
</dbReference>
<evidence type="ECO:0000256" key="14">
    <source>
        <dbReference type="ARBA" id="ARBA00052745"/>
    </source>
</evidence>
<dbReference type="SUPFAM" id="SSF47336">
    <property type="entry name" value="ACP-like"/>
    <property type="match status" value="1"/>
</dbReference>
<evidence type="ECO:0000259" key="21">
    <source>
        <dbReference type="PROSITE" id="PS50075"/>
    </source>
</evidence>
<evidence type="ECO:0000256" key="6">
    <source>
        <dbReference type="ARBA" id="ARBA00022832"/>
    </source>
</evidence>
<dbReference type="HOGENOM" id="CLU_000022_35_4_3"/>
<evidence type="ECO:0000256" key="12">
    <source>
        <dbReference type="ARBA" id="ARBA00051971"/>
    </source>
</evidence>
<dbReference type="Pfam" id="PF00109">
    <property type="entry name" value="ketoacyl-synt"/>
    <property type="match status" value="1"/>
</dbReference>
<dbReference type="KEGG" id="csg:Cylst_6459"/>
<dbReference type="EMBL" id="CP003643">
    <property type="protein sequence ID" value="AFZ28246.1"/>
    <property type="molecule type" value="Genomic_DNA"/>
</dbReference>
<organism evidence="23 24">
    <name type="scientific">Cylindrospermum stagnale PCC 7417</name>
    <dbReference type="NCBI Taxonomy" id="56107"/>
    <lineage>
        <taxon>Bacteria</taxon>
        <taxon>Bacillati</taxon>
        <taxon>Cyanobacteriota</taxon>
        <taxon>Cyanophyceae</taxon>
        <taxon>Nostocales</taxon>
        <taxon>Nostocaceae</taxon>
        <taxon>Cylindrospermum</taxon>
    </lineage>
</organism>
<dbReference type="PROSITE" id="PS00012">
    <property type="entry name" value="PHOSPHOPANTETHEINE"/>
    <property type="match status" value="1"/>
</dbReference>
<dbReference type="SUPFAM" id="SSF53901">
    <property type="entry name" value="Thiolase-like"/>
    <property type="match status" value="1"/>
</dbReference>
<evidence type="ECO:0000256" key="3">
    <source>
        <dbReference type="ARBA" id="ARBA00022450"/>
    </source>
</evidence>
<dbReference type="PATRIC" id="fig|56107.3.peg.6925"/>
<geneLocation type="plasmid" evidence="23 24">
    <name>pCYLST.01</name>
</geneLocation>
<dbReference type="InterPro" id="IPR036736">
    <property type="entry name" value="ACP-like_sf"/>
</dbReference>
<dbReference type="PROSITE" id="PS52004">
    <property type="entry name" value="KS3_2"/>
    <property type="match status" value="1"/>
</dbReference>
<protein>
    <recommendedName>
        <fullName evidence="17">Phenolphthiocerol/phthiocerol polyketide synthase subunit E</fullName>
        <ecNumber evidence="16">2.3.1.292</ecNumber>
    </recommendedName>
    <alternativeName>
        <fullName evidence="19">(Phenol)carboxyphthiodiolenone synthase subunit E</fullName>
    </alternativeName>
    <alternativeName>
        <fullName evidence="20">Beta-ketoacyl-acyl-carrier-protein synthase I</fullName>
    </alternativeName>
    <alternativeName>
        <fullName evidence="18">Phthiocerol synthesis polyketide synthase type I PpsE</fullName>
    </alternativeName>
</protein>
<dbReference type="InterPro" id="IPR049490">
    <property type="entry name" value="C883_1060-like_KR_N"/>
</dbReference>
<comment type="catalytic activity">
    <reaction evidence="12">
        <text>19-(4-hydroxyphenyl)nonadecanoyl-[(phenol)carboxyphthiodiolenone synthase] + 2 (S)-methylmalonyl-CoA + 3 malonyl-CoA + 5 NADPH + 10 H(+) = C37-(phenol)carboxyphthiodiolenone-[(phenol)carboxyphthiodiolenone synthase] + 5 CO2 + 5 NADP(+) + 5 CoA + 2 H2O</text>
        <dbReference type="Rhea" id="RHEA:57760"/>
        <dbReference type="Rhea" id="RHEA-COMP:14273"/>
        <dbReference type="Rhea" id="RHEA-COMP:14990"/>
        <dbReference type="ChEBI" id="CHEBI:15377"/>
        <dbReference type="ChEBI" id="CHEBI:15378"/>
        <dbReference type="ChEBI" id="CHEBI:16526"/>
        <dbReference type="ChEBI" id="CHEBI:57287"/>
        <dbReference type="ChEBI" id="CHEBI:57327"/>
        <dbReference type="ChEBI" id="CHEBI:57384"/>
        <dbReference type="ChEBI" id="CHEBI:57783"/>
        <dbReference type="ChEBI" id="CHEBI:58349"/>
        <dbReference type="ChEBI" id="CHEBI:133301"/>
        <dbReference type="ChEBI" id="CHEBI:142260"/>
        <dbReference type="EC" id="2.3.1.292"/>
    </reaction>
</comment>
<comment type="cofactor">
    <cofactor evidence="2">
        <name>pantetheine 4'-phosphate</name>
        <dbReference type="ChEBI" id="CHEBI:47942"/>
    </cofactor>
</comment>
<dbReference type="Pfam" id="PF00550">
    <property type="entry name" value="PP-binding"/>
    <property type="match status" value="1"/>
</dbReference>
<dbReference type="SMART" id="SM00822">
    <property type="entry name" value="PKS_KR"/>
    <property type="match status" value="1"/>
</dbReference>
<feature type="domain" description="Carrier" evidence="21">
    <location>
        <begin position="1463"/>
        <end position="1538"/>
    </location>
</feature>
<keyword evidence="3" id="KW-0596">Phosphopantetheine</keyword>
<dbReference type="PROSITE" id="PS50075">
    <property type="entry name" value="CARRIER"/>
    <property type="match status" value="1"/>
</dbReference>
<evidence type="ECO:0000256" key="15">
    <source>
        <dbReference type="ARBA" id="ARBA00058455"/>
    </source>
</evidence>
<dbReference type="InterPro" id="IPR014043">
    <property type="entry name" value="Acyl_transferase_dom"/>
</dbReference>
<dbReference type="Pfam" id="PF02801">
    <property type="entry name" value="Ketoacyl-synt_C"/>
    <property type="match status" value="1"/>
</dbReference>
<comment type="function">
    <text evidence="15">Part of the PpsABCDE complex involved in the biosynthesis of the lipid core common to phthiocerols and phenolphthiocerols by successive additions of malonyl-CoA or methylmalonyl-CoA extender units. PpsA can accept as substrate the activated forms of either icosanoyl (C20), docosanoyl (C22) or lignoceroyl (C24) groups from FadD26, or a (4-hydroxyphenyl)-C17 or (4-hydroxyphenyl)-C19 fatty acyl from FadD29. PpsA initiates the biosynthesis and extends its substrate using a malonyl-CoA extender unit. The PpsB and PpsC proteins add the second and third malonyl-CoA extender units. PpsD adds an (R)-methylmalonyl unit and PpsE adds a second (R)-methylmalonyl unit. The incorporation of the methylmalonyl units results in formation of two branched methyl groups in the elongated product.</text>
</comment>
<dbReference type="FunFam" id="1.10.1200.10:FF:000005">
    <property type="entry name" value="Nonribosomal peptide synthetase 1"/>
    <property type="match status" value="1"/>
</dbReference>
<dbReference type="PROSITE" id="PS00606">
    <property type="entry name" value="KS3_1"/>
    <property type="match status" value="1"/>
</dbReference>
<dbReference type="InterPro" id="IPR036291">
    <property type="entry name" value="NAD(P)-bd_dom_sf"/>
</dbReference>
<dbReference type="SUPFAM" id="SSF52151">
    <property type="entry name" value="FabD/lysophospholipase-like"/>
    <property type="match status" value="1"/>
</dbReference>
<dbReference type="InterPro" id="IPR006162">
    <property type="entry name" value="Ppantetheine_attach_site"/>
</dbReference>
<dbReference type="InterPro" id="IPR009081">
    <property type="entry name" value="PP-bd_ACP"/>
</dbReference>
<dbReference type="Gene3D" id="1.10.1200.10">
    <property type="entry name" value="ACP-like"/>
    <property type="match status" value="1"/>
</dbReference>
<evidence type="ECO:0000256" key="20">
    <source>
        <dbReference type="ARBA" id="ARBA00084020"/>
    </source>
</evidence>
<evidence type="ECO:0000256" key="10">
    <source>
        <dbReference type="ARBA" id="ARBA00023268"/>
    </source>
</evidence>
<evidence type="ECO:0000313" key="24">
    <source>
        <dbReference type="Proteomes" id="UP000010475"/>
    </source>
</evidence>
<dbReference type="Gene3D" id="3.40.47.10">
    <property type="match status" value="1"/>
</dbReference>
<evidence type="ECO:0000256" key="4">
    <source>
        <dbReference type="ARBA" id="ARBA00022553"/>
    </source>
</evidence>
<evidence type="ECO:0000259" key="22">
    <source>
        <dbReference type="PROSITE" id="PS52004"/>
    </source>
</evidence>
<evidence type="ECO:0000256" key="1">
    <source>
        <dbReference type="ARBA" id="ARBA00001937"/>
    </source>
</evidence>
<keyword evidence="6" id="KW-0276">Fatty acid metabolism</keyword>
<keyword evidence="5" id="KW-0808">Transferase</keyword>
<dbReference type="GO" id="GO:0005886">
    <property type="term" value="C:plasma membrane"/>
    <property type="evidence" value="ECO:0007669"/>
    <property type="project" value="TreeGrafter"/>
</dbReference>
<dbReference type="OrthoDB" id="499075at2"/>
<dbReference type="Pfam" id="PF08659">
    <property type="entry name" value="KR"/>
    <property type="match status" value="1"/>
</dbReference>
<evidence type="ECO:0000256" key="5">
    <source>
        <dbReference type="ARBA" id="ARBA00022679"/>
    </source>
</evidence>
<dbReference type="Gene3D" id="3.40.366.10">
    <property type="entry name" value="Malonyl-Coenzyme A Acyl Carrier Protein, domain 2"/>
    <property type="match status" value="1"/>
</dbReference>
<keyword evidence="9" id="KW-0443">Lipid metabolism</keyword>
<dbReference type="GO" id="GO:0016491">
    <property type="term" value="F:oxidoreductase activity"/>
    <property type="evidence" value="ECO:0007669"/>
    <property type="project" value="UniProtKB-KW"/>
</dbReference>
<sequence length="1560" mass="172458">MYNLETQDSLEPIAIIGMTGRFPGANNVDKFWQNLVNGVESITFFTDEELIASGVDPALLNSPNYVKAKGVLEDIEMFDALFFGFTAKEAELMDPQHRLFLECAWEALENAGYDSEVYDGRIGVYAGAGLNIYLARNLISNHDLIESAGNLQVSIGNDKDYVPTRVSYKLNLTGPSINVNTACSTSLVTVHLACQSLLNYQCDMALAGGVSIYTPQKEGYVYQNGGIASPDGHCRAFDARAQGTVDGNGVGIVVLKRLEDALANGDYIYAVIKGSAINNDGSLKVGYTAPSESGQAAVISEALAVAGIEAEDISYIETHGTGTTLGDPIEIAALTQAFQTSTQKKGFCAIGSVKTNIGHLDAAAGVAGLIKTTLALKHKLLLPSLNFEKPSPNIDFANSRFYVNTTLSKWTTDGTPCRAGVSSFGIGGTNAHIVLEEAPVDQTQDVAFQHSRPWQVLSLSAKTSSALDEMTANLAAYLKQHPDLNFADVAYTLAVGRRAFEHRRIVVCQKLNEAGNALELVDPQRVFTSFQELKERSVVFMFSGQGSQYVNMGRELYQTEPTFRKHIDLCLEILKPHLGFDLQSVLYPQEELAQEAAQQLKQTAIAQPALFAIAYSLAQLWMSWGVHPKAMIGHSIGEYVAATLAGVLSLKDALALVASRGQLMQQLPTGGMLAIHLPEKEVQALLNVEILHTTSLQIAAINGQCLCVVSGCTDDVETLQNQLAEKSVNYRRLHTSHAFHSEMMDTILEPFTFAVKKVTLNPPQIPYLSNVTGTWIAASQATDPNYWAKHLRSCVRFSEGLQQLLKEPEQILLEVGPGRTLSTLATQHSDKTAKQVVLNSLRHPQDRQSDVGFLLTILGKLWLFGVKVNWSGFYSHQKRLRVPLPTYPFERQRYWIEPQKQLDHNRESQVSLGKKPDVADWFYLPYWKASIPPVSLADEELVERKSSWLVFIDDCGLGSQIVERLERDDCDVISVKVAAEFTQQSDRTYTLNPQQADDYNTLVRQISAQREFPNTIVHLWSVTKNSQTISILEGVDKAQDLGLHSLIFLAQALGKHNVIHEIQLTAISNNVQPVTTEEELCPEKATILGAIKIIPQEYSSISCRSIDIVLPKSGTRNECKLIDQLLNELQAKSSDLFIAYRGLHRWVQTFEPVRLNKPSETKLRLREQGVYLITGGLGGVGFTLGEHLAKSLQAKLILLGRSAFPAPEKWAEWLATQGEDNDISRKIRKIQELEQLGAEILVVSADVANEEQMQAVIAKAQQRFGSINGVIHTAAVVDYAGVIQRRVKEMTESVLAPKVRGTLVLSKLLEHVEIDFLILCSSVGVVLYKTKFGEVSYVAANEFLDVFSYYNTCKNGTFTVSINWDDWQEVGMSVEAVKNAVKRNFNIIEEKYLQNALLPSEGADVFMRILNSSFPQVTVSTEDLTTRIKLNDSFSKISFESLEKVTISKTAHPRPELSNVYVAPHNELEQTISEIWQQQLGIEKVGIYDNFFELGGHSLLATQVISRIREAVQIELSLNNLFEEPTVAGISAIVEKKLLTTQKQQITNSDIVGEREEIKL</sequence>
<dbReference type="InterPro" id="IPR013968">
    <property type="entry name" value="PKS_KR"/>
</dbReference>
<dbReference type="FunFam" id="3.40.47.10:FF:000042">
    <property type="entry name" value="Polyketide synthase Pks13"/>
    <property type="match status" value="1"/>
</dbReference>
<accession>K9X846</accession>
<reference evidence="23 24" key="1">
    <citation type="submission" date="2012-06" db="EMBL/GenBank/DDBJ databases">
        <title>Noncontiguous Finished plasmid 1 of genome of Cylindrospermum stagnale PCC 7417.</title>
        <authorList>
            <consortium name="US DOE Joint Genome Institute"/>
            <person name="Gugger M."/>
            <person name="Coursin T."/>
            <person name="Rippka R."/>
            <person name="Tandeau De Marsac N."/>
            <person name="Huntemann M."/>
            <person name="Wei C.-L."/>
            <person name="Han J."/>
            <person name="Detter J.C."/>
            <person name="Han C."/>
            <person name="Tapia R."/>
            <person name="Davenport K."/>
            <person name="Daligault H."/>
            <person name="Erkkila T."/>
            <person name="Gu W."/>
            <person name="Munk A.C.C."/>
            <person name="Teshima H."/>
            <person name="Xu Y."/>
            <person name="Chain P."/>
            <person name="Chen A."/>
            <person name="Krypides N."/>
            <person name="Mavromatis K."/>
            <person name="Markowitz V."/>
            <person name="Szeto E."/>
            <person name="Ivanova N."/>
            <person name="Mikhailova N."/>
            <person name="Ovchinnikova G."/>
            <person name="Pagani I."/>
            <person name="Pati A."/>
            <person name="Goodwin L."/>
            <person name="Peters L."/>
            <person name="Pitluck S."/>
            <person name="Woyke T."/>
            <person name="Kerfeld C."/>
        </authorList>
    </citation>
    <scope>NUCLEOTIDE SEQUENCE [LARGE SCALE GENOMIC DNA]</scope>
    <source>
        <strain evidence="23 24">PCC 7417</strain>
        <plasmid evidence="24">Plasmid pCYLST.01</plasmid>
    </source>
</reference>
<evidence type="ECO:0000256" key="9">
    <source>
        <dbReference type="ARBA" id="ARBA00023098"/>
    </source>
</evidence>
<evidence type="ECO:0000256" key="11">
    <source>
        <dbReference type="ARBA" id="ARBA00050973"/>
    </source>
</evidence>
<evidence type="ECO:0000256" key="8">
    <source>
        <dbReference type="ARBA" id="ARBA00023002"/>
    </source>
</evidence>
<evidence type="ECO:0000256" key="7">
    <source>
        <dbReference type="ARBA" id="ARBA00022857"/>
    </source>
</evidence>
<dbReference type="InterPro" id="IPR018201">
    <property type="entry name" value="Ketoacyl_synth_AS"/>
</dbReference>
<dbReference type="SUPFAM" id="SSF55048">
    <property type="entry name" value="Probable ACP-binding domain of malonyl-CoA ACP transacylase"/>
    <property type="match status" value="1"/>
</dbReference>
<dbReference type="SMART" id="SM00827">
    <property type="entry name" value="PKS_AT"/>
    <property type="match status" value="1"/>
</dbReference>
<dbReference type="GO" id="GO:0004315">
    <property type="term" value="F:3-oxoacyl-[acyl-carrier-protein] synthase activity"/>
    <property type="evidence" value="ECO:0007669"/>
    <property type="project" value="InterPro"/>
</dbReference>
<dbReference type="InterPro" id="IPR016039">
    <property type="entry name" value="Thiolase-like"/>
</dbReference>
<evidence type="ECO:0000256" key="13">
    <source>
        <dbReference type="ARBA" id="ARBA00052119"/>
    </source>
</evidence>
<evidence type="ECO:0000313" key="23">
    <source>
        <dbReference type="EMBL" id="AFZ28246.1"/>
    </source>
</evidence>
<comment type="catalytic activity">
    <reaction evidence="14">
        <text>icosanoyl-[(phenol)carboxyphthiodiolenone synthase] + 2 (S)-methylmalonyl-CoA + 3 malonyl-CoA + 5 NADPH + 10 H(+) = C32-carboxyphthiodiolenone-[(phenol)carboxyphthiodiolenone synthase] + 5 CO2 + 5 NADP(+) + 5 CoA + 2 H2O</text>
        <dbReference type="Rhea" id="RHEA:57748"/>
        <dbReference type="Rhea" id="RHEA-COMP:14985"/>
        <dbReference type="Rhea" id="RHEA-COMP:14986"/>
        <dbReference type="ChEBI" id="CHEBI:15377"/>
        <dbReference type="ChEBI" id="CHEBI:15378"/>
        <dbReference type="ChEBI" id="CHEBI:16526"/>
        <dbReference type="ChEBI" id="CHEBI:57287"/>
        <dbReference type="ChEBI" id="CHEBI:57327"/>
        <dbReference type="ChEBI" id="CHEBI:57384"/>
        <dbReference type="ChEBI" id="CHEBI:57783"/>
        <dbReference type="ChEBI" id="CHEBI:58349"/>
        <dbReference type="ChEBI" id="CHEBI:87848"/>
        <dbReference type="ChEBI" id="CHEBI:142236"/>
        <dbReference type="EC" id="2.3.1.292"/>
    </reaction>
</comment>
<dbReference type="PANTHER" id="PTHR43775">
    <property type="entry name" value="FATTY ACID SYNTHASE"/>
    <property type="match status" value="1"/>
</dbReference>
<evidence type="ECO:0000256" key="16">
    <source>
        <dbReference type="ARBA" id="ARBA00066974"/>
    </source>
</evidence>
<dbReference type="InterPro" id="IPR001227">
    <property type="entry name" value="Ac_transferase_dom_sf"/>
</dbReference>
<keyword evidence="4" id="KW-0597">Phosphoprotein</keyword>
<dbReference type="Gene3D" id="3.40.50.720">
    <property type="entry name" value="NAD(P)-binding Rossmann-like Domain"/>
    <property type="match status" value="1"/>
</dbReference>
<keyword evidence="7" id="KW-0521">NADP</keyword>
<dbReference type="Proteomes" id="UP000010475">
    <property type="component" value="Plasmid pCYLST.01"/>
</dbReference>
<evidence type="ECO:0000256" key="17">
    <source>
        <dbReference type="ARBA" id="ARBA00073623"/>
    </source>
</evidence>
<dbReference type="InterPro" id="IPR016035">
    <property type="entry name" value="Acyl_Trfase/lysoPLipase"/>
</dbReference>
<dbReference type="InterPro" id="IPR014031">
    <property type="entry name" value="Ketoacyl_synth_C"/>
</dbReference>
<comment type="catalytic activity">
    <reaction evidence="11">
        <text>17-(4-hydroxyphenyl)heptadecanoyl-[(phenol)carboxyphthiodiolenone synthase] + 2 (S)-methylmalonyl-CoA + 3 malonyl-CoA + 5 NADPH + 10 H(+) = C35-(phenol)carboxyphthiodiolenone-[(phenol)carboxyphthiodiolenone synthase] + 5 CO2 + 5 NADP(+) + 5 CoA + 2 H2O</text>
        <dbReference type="Rhea" id="RHEA:57756"/>
        <dbReference type="Rhea" id="RHEA-COMP:14272"/>
        <dbReference type="Rhea" id="RHEA-COMP:14989"/>
        <dbReference type="ChEBI" id="CHEBI:15377"/>
        <dbReference type="ChEBI" id="CHEBI:15378"/>
        <dbReference type="ChEBI" id="CHEBI:16526"/>
        <dbReference type="ChEBI" id="CHEBI:57287"/>
        <dbReference type="ChEBI" id="CHEBI:57327"/>
        <dbReference type="ChEBI" id="CHEBI:57384"/>
        <dbReference type="ChEBI" id="CHEBI:57783"/>
        <dbReference type="ChEBI" id="CHEBI:58349"/>
        <dbReference type="ChEBI" id="CHEBI:133300"/>
        <dbReference type="ChEBI" id="CHEBI:142259"/>
        <dbReference type="EC" id="2.3.1.292"/>
    </reaction>
</comment>
<keyword evidence="24" id="KW-1185">Reference proteome</keyword>
<evidence type="ECO:0000256" key="2">
    <source>
        <dbReference type="ARBA" id="ARBA00001957"/>
    </source>
</evidence>
<keyword evidence="8" id="KW-0560">Oxidoreductase</keyword>
<keyword evidence="10" id="KW-0511">Multifunctional enzyme</keyword>
<proteinExistence type="predicted"/>
<feature type="domain" description="Ketosynthase family 3 (KS3)" evidence="22">
    <location>
        <begin position="10"/>
        <end position="437"/>
    </location>
</feature>
<dbReference type="GO" id="GO:0004312">
    <property type="term" value="F:fatty acid synthase activity"/>
    <property type="evidence" value="ECO:0007669"/>
    <property type="project" value="TreeGrafter"/>
</dbReference>
<keyword evidence="23" id="KW-0614">Plasmid</keyword>
<dbReference type="InterPro" id="IPR020841">
    <property type="entry name" value="PKS_Beta-ketoAc_synthase_dom"/>
</dbReference>
<comment type="catalytic activity">
    <reaction evidence="13">
        <text>docosanoyl-[(phenol)carboxyphthiodiolenone synthase] + 2 (S)-methylmalonyl-CoA + 3 malonyl-CoA + 5 NADPH + 10 H(+) = C34-carboxyphthiodiolenone-[(phenol)carboxyphthiodiolenone synthase] + 5 CO2 + 5 NADP(+) + 5 CoA + 2 H2O</text>
        <dbReference type="Rhea" id="RHEA:57752"/>
        <dbReference type="Rhea" id="RHEA-COMP:14987"/>
        <dbReference type="Rhea" id="RHEA-COMP:14988"/>
        <dbReference type="ChEBI" id="CHEBI:15377"/>
        <dbReference type="ChEBI" id="CHEBI:15378"/>
        <dbReference type="ChEBI" id="CHEBI:16526"/>
        <dbReference type="ChEBI" id="CHEBI:57287"/>
        <dbReference type="ChEBI" id="CHEBI:57327"/>
        <dbReference type="ChEBI" id="CHEBI:57384"/>
        <dbReference type="ChEBI" id="CHEBI:57783"/>
        <dbReference type="ChEBI" id="CHEBI:58349"/>
        <dbReference type="ChEBI" id="CHEBI:142237"/>
        <dbReference type="ChEBI" id="CHEBI:142238"/>
        <dbReference type="EC" id="2.3.1.292"/>
    </reaction>
</comment>
<gene>
    <name evidence="23" type="ORF">Cylst_6459</name>
</gene>
<dbReference type="InterPro" id="IPR050091">
    <property type="entry name" value="PKS_NRPS_Biosynth_Enz"/>
</dbReference>
<evidence type="ECO:0000256" key="18">
    <source>
        <dbReference type="ARBA" id="ARBA00075053"/>
    </source>
</evidence>
<dbReference type="InterPro" id="IPR057326">
    <property type="entry name" value="KR_dom"/>
</dbReference>
<dbReference type="RefSeq" id="WP_015328293.1">
    <property type="nucleotide sequence ID" value="NC_020050.1"/>
</dbReference>
<dbReference type="GO" id="GO:0034081">
    <property type="term" value="C:polyketide synthase complex"/>
    <property type="evidence" value="ECO:0007669"/>
    <property type="project" value="UniProtKB-ARBA"/>
</dbReference>
<dbReference type="Pfam" id="PF21394">
    <property type="entry name" value="Beta-ketacyl_N"/>
    <property type="match status" value="1"/>
</dbReference>
<dbReference type="Gene3D" id="3.30.70.250">
    <property type="entry name" value="Malonyl-CoA ACP transacylase, ACP-binding"/>
    <property type="match status" value="1"/>
</dbReference>